<accession>A0ABY7UGG7</accession>
<dbReference type="RefSeq" id="WP_157034418.1">
    <property type="nucleotide sequence ID" value="NZ_CBYN010000024.1"/>
</dbReference>
<keyword evidence="3" id="KW-1185">Reference proteome</keyword>
<evidence type="ECO:0000313" key="2">
    <source>
        <dbReference type="EMBL" id="WCZ37825.1"/>
    </source>
</evidence>
<protein>
    <recommendedName>
        <fullName evidence="4">Secreted protein</fullName>
    </recommendedName>
</protein>
<feature type="region of interest" description="Disordered" evidence="1">
    <location>
        <begin position="50"/>
        <end position="115"/>
    </location>
</feature>
<evidence type="ECO:0000256" key="1">
    <source>
        <dbReference type="SAM" id="MobiDB-lite"/>
    </source>
</evidence>
<sequence>MSTPISNYESSTPPPANETTPPEKKRGGCLKWGGIGLGVLFVVGAIGTLLDDSSGEDTASPGPTTSVSSESPSPSTETSSQQTTSEAPASTSSEEEAPSPSSEEEKPSPNAADGVDLARAPQDWFDEEIYKASNCASQNLAAGGLPVCAIRGVDTEDGGTRFVGYIDQDRPGVKEHFQSEVTRKEMANSVASMIWMAKSDGDPRVQHVTDVRLATTGGGIFSGWSVDAEVPK</sequence>
<reference evidence="2 3" key="1">
    <citation type="submission" date="2020-10" db="EMBL/GenBank/DDBJ databases">
        <title>Complete genome sequence of Corynebacterium jeddahense DSM 45997, type strain of Corynebacterium jeddahense.</title>
        <authorList>
            <person name="Busche T."/>
            <person name="Kalinowski J."/>
            <person name="Ruckert C."/>
        </authorList>
    </citation>
    <scope>NUCLEOTIDE SEQUENCE [LARGE SCALE GENOMIC DNA]</scope>
    <source>
        <strain evidence="2 3">DSM 45997</strain>
    </source>
</reference>
<gene>
    <name evidence="2" type="ORF">CJEDD_00990</name>
</gene>
<name>A0ABY7UGG7_9CORY</name>
<dbReference type="EMBL" id="CP063194">
    <property type="protein sequence ID" value="WCZ37825.1"/>
    <property type="molecule type" value="Genomic_DNA"/>
</dbReference>
<feature type="region of interest" description="Disordered" evidence="1">
    <location>
        <begin position="1"/>
        <end position="30"/>
    </location>
</feature>
<evidence type="ECO:0000313" key="3">
    <source>
        <dbReference type="Proteomes" id="UP001218071"/>
    </source>
</evidence>
<feature type="compositionally biased region" description="Low complexity" evidence="1">
    <location>
        <begin position="60"/>
        <end position="92"/>
    </location>
</feature>
<proteinExistence type="predicted"/>
<evidence type="ECO:0008006" key="4">
    <source>
        <dbReference type="Google" id="ProtNLM"/>
    </source>
</evidence>
<organism evidence="2 3">
    <name type="scientific">Corynebacterium jeddahense</name>
    <dbReference type="NCBI Taxonomy" id="1414719"/>
    <lineage>
        <taxon>Bacteria</taxon>
        <taxon>Bacillati</taxon>
        <taxon>Actinomycetota</taxon>
        <taxon>Actinomycetes</taxon>
        <taxon>Mycobacteriales</taxon>
        <taxon>Corynebacteriaceae</taxon>
        <taxon>Corynebacterium</taxon>
    </lineage>
</organism>
<dbReference type="Proteomes" id="UP001218071">
    <property type="component" value="Chromosome"/>
</dbReference>